<protein>
    <submittedName>
        <fullName evidence="2">Uncharacterized protein</fullName>
    </submittedName>
</protein>
<feature type="compositionally biased region" description="Pro residues" evidence="1">
    <location>
        <begin position="12"/>
        <end position="25"/>
    </location>
</feature>
<dbReference type="STRING" id="39946.B8AYB9"/>
<evidence type="ECO:0000256" key="1">
    <source>
        <dbReference type="SAM" id="MobiDB-lite"/>
    </source>
</evidence>
<dbReference type="HOGENOM" id="CLU_186390_0_0_1"/>
<name>B8AYB9_ORYSI</name>
<sequence>MGSSSSNGRAAPAPPPPAAPAPPHPLHVMDADEEDENVKQLSECAALYLSLQDCLVESNRSWKACQARLGVHIGELNELLKVADCLLRLELIN</sequence>
<proteinExistence type="predicted"/>
<keyword evidence="3" id="KW-1185">Reference proteome</keyword>
<dbReference type="Proteomes" id="UP000007015">
    <property type="component" value="Chromosome 5"/>
</dbReference>
<gene>
    <name evidence="2" type="ORF">OsI_19916</name>
</gene>
<dbReference type="AlphaFoldDB" id="B8AYB9"/>
<dbReference type="Gramene" id="BGIOSGA018082-TA">
    <property type="protein sequence ID" value="BGIOSGA018082-PA"/>
    <property type="gene ID" value="BGIOSGA018082"/>
</dbReference>
<dbReference type="PANTHER" id="PTHR48236">
    <property type="entry name" value="COX19-LIKE CHCH FAMILY PROTEIN"/>
    <property type="match status" value="1"/>
</dbReference>
<dbReference type="OMA" id="ACHERKM"/>
<reference evidence="2 3" key="1">
    <citation type="journal article" date="2005" name="PLoS Biol.">
        <title>The genomes of Oryza sativa: a history of duplications.</title>
        <authorList>
            <person name="Yu J."/>
            <person name="Wang J."/>
            <person name="Lin W."/>
            <person name="Li S."/>
            <person name="Li H."/>
            <person name="Zhou J."/>
            <person name="Ni P."/>
            <person name="Dong W."/>
            <person name="Hu S."/>
            <person name="Zeng C."/>
            <person name="Zhang J."/>
            <person name="Zhang Y."/>
            <person name="Li R."/>
            <person name="Xu Z."/>
            <person name="Li S."/>
            <person name="Li X."/>
            <person name="Zheng H."/>
            <person name="Cong L."/>
            <person name="Lin L."/>
            <person name="Yin J."/>
            <person name="Geng J."/>
            <person name="Li G."/>
            <person name="Shi J."/>
            <person name="Liu J."/>
            <person name="Lv H."/>
            <person name="Li J."/>
            <person name="Wang J."/>
            <person name="Deng Y."/>
            <person name="Ran L."/>
            <person name="Shi X."/>
            <person name="Wang X."/>
            <person name="Wu Q."/>
            <person name="Li C."/>
            <person name="Ren X."/>
            <person name="Wang J."/>
            <person name="Wang X."/>
            <person name="Li D."/>
            <person name="Liu D."/>
            <person name="Zhang X."/>
            <person name="Ji Z."/>
            <person name="Zhao W."/>
            <person name="Sun Y."/>
            <person name="Zhang Z."/>
            <person name="Bao J."/>
            <person name="Han Y."/>
            <person name="Dong L."/>
            <person name="Ji J."/>
            <person name="Chen P."/>
            <person name="Wu S."/>
            <person name="Liu J."/>
            <person name="Xiao Y."/>
            <person name="Bu D."/>
            <person name="Tan J."/>
            <person name="Yang L."/>
            <person name="Ye C."/>
            <person name="Zhang J."/>
            <person name="Xu J."/>
            <person name="Zhou Y."/>
            <person name="Yu Y."/>
            <person name="Zhang B."/>
            <person name="Zhuang S."/>
            <person name="Wei H."/>
            <person name="Liu B."/>
            <person name="Lei M."/>
            <person name="Yu H."/>
            <person name="Li Y."/>
            <person name="Xu H."/>
            <person name="Wei S."/>
            <person name="He X."/>
            <person name="Fang L."/>
            <person name="Zhang Z."/>
            <person name="Zhang Y."/>
            <person name="Huang X."/>
            <person name="Su Z."/>
            <person name="Tong W."/>
            <person name="Li J."/>
            <person name="Tong Z."/>
            <person name="Li S."/>
            <person name="Ye J."/>
            <person name="Wang L."/>
            <person name="Fang L."/>
            <person name="Lei T."/>
            <person name="Chen C."/>
            <person name="Chen H."/>
            <person name="Xu Z."/>
            <person name="Li H."/>
            <person name="Huang H."/>
            <person name="Zhang F."/>
            <person name="Xu H."/>
            <person name="Li N."/>
            <person name="Zhao C."/>
            <person name="Li S."/>
            <person name="Dong L."/>
            <person name="Huang Y."/>
            <person name="Li L."/>
            <person name="Xi Y."/>
            <person name="Qi Q."/>
            <person name="Li W."/>
            <person name="Zhang B."/>
            <person name="Hu W."/>
            <person name="Zhang Y."/>
            <person name="Tian X."/>
            <person name="Jiao Y."/>
            <person name="Liang X."/>
            <person name="Jin J."/>
            <person name="Gao L."/>
            <person name="Zheng W."/>
            <person name="Hao B."/>
            <person name="Liu S."/>
            <person name="Wang W."/>
            <person name="Yuan L."/>
            <person name="Cao M."/>
            <person name="McDermott J."/>
            <person name="Samudrala R."/>
            <person name="Wang J."/>
            <person name="Wong G.K."/>
            <person name="Yang H."/>
        </authorList>
    </citation>
    <scope>NUCLEOTIDE SEQUENCE [LARGE SCALE GENOMIC DNA]</scope>
    <source>
        <strain evidence="3">cv. 93-11</strain>
    </source>
</reference>
<dbReference type="PANTHER" id="PTHR48236:SF1">
    <property type="entry name" value="COX19-LIKE CHCH FAMILY PROTEIN"/>
    <property type="match status" value="1"/>
</dbReference>
<dbReference type="EMBL" id="CM000130">
    <property type="protein sequence ID" value="EEC79202.1"/>
    <property type="molecule type" value="Genomic_DNA"/>
</dbReference>
<evidence type="ECO:0000313" key="3">
    <source>
        <dbReference type="Proteomes" id="UP000007015"/>
    </source>
</evidence>
<evidence type="ECO:0000313" key="2">
    <source>
        <dbReference type="EMBL" id="EEC79202.1"/>
    </source>
</evidence>
<accession>B8AYB9</accession>
<feature type="region of interest" description="Disordered" evidence="1">
    <location>
        <begin position="1"/>
        <end position="35"/>
    </location>
</feature>
<organism evidence="2 3">
    <name type="scientific">Oryza sativa subsp. indica</name>
    <name type="common">Rice</name>
    <dbReference type="NCBI Taxonomy" id="39946"/>
    <lineage>
        <taxon>Eukaryota</taxon>
        <taxon>Viridiplantae</taxon>
        <taxon>Streptophyta</taxon>
        <taxon>Embryophyta</taxon>
        <taxon>Tracheophyta</taxon>
        <taxon>Spermatophyta</taxon>
        <taxon>Magnoliopsida</taxon>
        <taxon>Liliopsida</taxon>
        <taxon>Poales</taxon>
        <taxon>Poaceae</taxon>
        <taxon>BOP clade</taxon>
        <taxon>Oryzoideae</taxon>
        <taxon>Oryzeae</taxon>
        <taxon>Oryzinae</taxon>
        <taxon>Oryza</taxon>
        <taxon>Oryza sativa</taxon>
    </lineage>
</organism>